<dbReference type="AlphaFoldDB" id="A0A645EJ83"/>
<evidence type="ECO:0000313" key="2">
    <source>
        <dbReference type="EMBL" id="MPN00633.1"/>
    </source>
</evidence>
<dbReference type="InterPro" id="IPR037171">
    <property type="entry name" value="NagB/RpiA_transferase-like"/>
</dbReference>
<dbReference type="Pfam" id="PF00455">
    <property type="entry name" value="DeoRC"/>
    <property type="match status" value="1"/>
</dbReference>
<reference evidence="2" key="1">
    <citation type="submission" date="2019-08" db="EMBL/GenBank/DDBJ databases">
        <authorList>
            <person name="Kucharzyk K."/>
            <person name="Murdoch R.W."/>
            <person name="Higgins S."/>
            <person name="Loffler F."/>
        </authorList>
    </citation>
    <scope>NUCLEOTIDE SEQUENCE</scope>
</reference>
<evidence type="ECO:0000259" key="1">
    <source>
        <dbReference type="Pfam" id="PF00455"/>
    </source>
</evidence>
<dbReference type="PANTHER" id="PTHR30363:SF44">
    <property type="entry name" value="AGA OPERON TRANSCRIPTIONAL REPRESSOR-RELATED"/>
    <property type="match status" value="1"/>
</dbReference>
<proteinExistence type="predicted"/>
<dbReference type="InterPro" id="IPR014036">
    <property type="entry name" value="DeoR-like_C"/>
</dbReference>
<dbReference type="SMART" id="SM01134">
    <property type="entry name" value="DeoRC"/>
    <property type="match status" value="1"/>
</dbReference>
<organism evidence="2">
    <name type="scientific">bioreactor metagenome</name>
    <dbReference type="NCBI Taxonomy" id="1076179"/>
    <lineage>
        <taxon>unclassified sequences</taxon>
        <taxon>metagenomes</taxon>
        <taxon>ecological metagenomes</taxon>
    </lineage>
</organism>
<name>A0A645EJ83_9ZZZZ</name>
<feature type="domain" description="DeoR-like transcriptional repressor C-terminal sensor" evidence="1">
    <location>
        <begin position="2"/>
        <end position="128"/>
    </location>
</feature>
<protein>
    <submittedName>
        <fullName evidence="2">Glucitol operon repressor</fullName>
    </submittedName>
</protein>
<accession>A0A645EJ83</accession>
<dbReference type="InterPro" id="IPR050313">
    <property type="entry name" value="Carb_Metab_HTH_regulators"/>
</dbReference>
<comment type="caution">
    <text evidence="2">The sequence shown here is derived from an EMBL/GenBank/DDBJ whole genome shotgun (WGS) entry which is preliminary data.</text>
</comment>
<sequence length="151" mass="16334">MLALARRLNTRHNLTIITNSLMAASELMETPHRLILLGGEFRPRSRTLVGPLTGRILSSLTIQKAFLGTMGFTLEDGISTSDPNEAYTKELVMRHASKVILLLDSSKLGVPSFAASGEISDIDVIVTDDGVPEKVAAALRKRHIELVTPGS</sequence>
<dbReference type="PANTHER" id="PTHR30363">
    <property type="entry name" value="HTH-TYPE TRANSCRIPTIONAL REGULATOR SRLR-RELATED"/>
    <property type="match status" value="1"/>
</dbReference>
<dbReference type="EMBL" id="VSSQ01046666">
    <property type="protein sequence ID" value="MPN00633.1"/>
    <property type="molecule type" value="Genomic_DNA"/>
</dbReference>
<gene>
    <name evidence="2" type="primary">srlR_24</name>
    <name evidence="2" type="ORF">SDC9_147829</name>
</gene>
<dbReference type="SUPFAM" id="SSF100950">
    <property type="entry name" value="NagB/RpiA/CoA transferase-like"/>
    <property type="match status" value="1"/>
</dbReference>